<dbReference type="Proteomes" id="UP000054567">
    <property type="component" value="Unassembled WGS sequence"/>
</dbReference>
<organism evidence="2 3">
    <name type="scientific">Coccidioides posadasii RMSCC 3488</name>
    <dbReference type="NCBI Taxonomy" id="454284"/>
    <lineage>
        <taxon>Eukaryota</taxon>
        <taxon>Fungi</taxon>
        <taxon>Dikarya</taxon>
        <taxon>Ascomycota</taxon>
        <taxon>Pezizomycotina</taxon>
        <taxon>Eurotiomycetes</taxon>
        <taxon>Eurotiomycetidae</taxon>
        <taxon>Onygenales</taxon>
        <taxon>Onygenaceae</taxon>
        <taxon>Coccidioides</taxon>
    </lineage>
</organism>
<evidence type="ECO:0000313" key="3">
    <source>
        <dbReference type="Proteomes" id="UP000054567"/>
    </source>
</evidence>
<dbReference type="VEuPathDB" id="FungiDB:CPAG_06890"/>
<dbReference type="AlphaFoldDB" id="A0A0J6FNQ9"/>
<reference evidence="3" key="3">
    <citation type="journal article" date="2010" name="Genome Res.">
        <title>Population genomic sequencing of Coccidioides fungi reveals recent hybridization and transposon control.</title>
        <authorList>
            <person name="Neafsey D.E."/>
            <person name="Barker B.M."/>
            <person name="Sharpton T.J."/>
            <person name="Stajich J.E."/>
            <person name="Park D.J."/>
            <person name="Whiston E."/>
            <person name="Hung C.-Y."/>
            <person name="McMahan C."/>
            <person name="White J."/>
            <person name="Sykes S."/>
            <person name="Heiman D."/>
            <person name="Young S."/>
            <person name="Zeng Q."/>
            <person name="Abouelleil A."/>
            <person name="Aftuck L."/>
            <person name="Bessette D."/>
            <person name="Brown A."/>
            <person name="FitzGerald M."/>
            <person name="Lui A."/>
            <person name="Macdonald J.P."/>
            <person name="Priest M."/>
            <person name="Orbach M.J."/>
            <person name="Galgiani J.N."/>
            <person name="Kirkland T.N."/>
            <person name="Cole G.T."/>
            <person name="Birren B.W."/>
            <person name="Henn M.R."/>
            <person name="Taylor J.W."/>
            <person name="Rounsley S.D."/>
        </authorList>
    </citation>
    <scope>NUCLEOTIDE SEQUENCE [LARGE SCALE GENOMIC DNA]</scope>
    <source>
        <strain evidence="3">RMSCC 3488</strain>
    </source>
</reference>
<proteinExistence type="predicted"/>
<name>A0A0J6FNQ9_COCPO</name>
<evidence type="ECO:0000256" key="1">
    <source>
        <dbReference type="SAM" id="MobiDB-lite"/>
    </source>
</evidence>
<gene>
    <name evidence="2" type="ORF">CPAG_06890</name>
</gene>
<sequence>MDVSRRSPPRHLTRSRPTSSKLVHFYISLPSSGQRRLTRSLENRASKNPTVHFKRTMMPKYRGTPYRATSIRPCQDIQVHKRSVTRKFTIKSPPQPSRLPLFDLSS</sequence>
<reference evidence="3" key="2">
    <citation type="journal article" date="2009" name="Genome Res.">
        <title>Comparative genomic analyses of the human fungal pathogens Coccidioides and their relatives.</title>
        <authorList>
            <person name="Sharpton T.J."/>
            <person name="Stajich J.E."/>
            <person name="Rounsley S.D."/>
            <person name="Gardner M.J."/>
            <person name="Wortman J.R."/>
            <person name="Jordar V.S."/>
            <person name="Maiti R."/>
            <person name="Kodira C.D."/>
            <person name="Neafsey D.E."/>
            <person name="Zeng Q."/>
            <person name="Hung C.-Y."/>
            <person name="McMahan C."/>
            <person name="Muszewska A."/>
            <person name="Grynberg M."/>
            <person name="Mandel M.A."/>
            <person name="Kellner E.M."/>
            <person name="Barker B.M."/>
            <person name="Galgiani J.N."/>
            <person name="Orbach M.J."/>
            <person name="Kirkland T.N."/>
            <person name="Cole G.T."/>
            <person name="Henn M.R."/>
            <person name="Birren B.W."/>
            <person name="Taylor J.W."/>
        </authorList>
    </citation>
    <scope>NUCLEOTIDE SEQUENCE [LARGE SCALE GENOMIC DNA]</scope>
    <source>
        <strain evidence="3">RMSCC 3488</strain>
    </source>
</reference>
<dbReference type="EMBL" id="DS268112">
    <property type="protein sequence ID" value="KMM70579.1"/>
    <property type="molecule type" value="Genomic_DNA"/>
</dbReference>
<reference evidence="2 3" key="1">
    <citation type="submission" date="2007-06" db="EMBL/GenBank/DDBJ databases">
        <title>The Genome Sequence of Coccidioides posadasii RMSCC_3488.</title>
        <authorList>
            <consortium name="Coccidioides Genome Resources Consortium"/>
            <consortium name="The Broad Institute Genome Sequencing Platform"/>
            <person name="Henn M.R."/>
            <person name="Sykes S."/>
            <person name="Young S."/>
            <person name="Jaffe D."/>
            <person name="Berlin A."/>
            <person name="Alvarez P."/>
            <person name="Butler J."/>
            <person name="Gnerre S."/>
            <person name="Grabherr M."/>
            <person name="Mauceli E."/>
            <person name="Brockman W."/>
            <person name="Kodira C."/>
            <person name="Alvarado L."/>
            <person name="Zeng Q."/>
            <person name="Crawford M."/>
            <person name="Antoine C."/>
            <person name="Devon K."/>
            <person name="Galgiani J."/>
            <person name="Orsborn K."/>
            <person name="Lewis M.L."/>
            <person name="Nusbaum C."/>
            <person name="Galagan J."/>
            <person name="Birren B."/>
        </authorList>
    </citation>
    <scope>NUCLEOTIDE SEQUENCE [LARGE SCALE GENOMIC DNA]</scope>
    <source>
        <strain evidence="2 3">RMSCC 3488</strain>
    </source>
</reference>
<accession>A0A0J6FNQ9</accession>
<feature type="region of interest" description="Disordered" evidence="1">
    <location>
        <begin position="86"/>
        <end position="106"/>
    </location>
</feature>
<protein>
    <submittedName>
        <fullName evidence="2">Uncharacterized protein</fullName>
    </submittedName>
</protein>
<evidence type="ECO:0000313" key="2">
    <source>
        <dbReference type="EMBL" id="KMM70579.1"/>
    </source>
</evidence>